<protein>
    <submittedName>
        <fullName evidence="1">Uncharacterized protein</fullName>
    </submittedName>
</protein>
<evidence type="ECO:0000313" key="1">
    <source>
        <dbReference type="EMBL" id="JAH48144.1"/>
    </source>
</evidence>
<accession>A0A0E9T3F0</accession>
<name>A0A0E9T3F0_ANGAN</name>
<proteinExistence type="predicted"/>
<dbReference type="AlphaFoldDB" id="A0A0E9T3F0"/>
<reference evidence="1" key="1">
    <citation type="submission" date="2014-11" db="EMBL/GenBank/DDBJ databases">
        <authorList>
            <person name="Amaro Gonzalez C."/>
        </authorList>
    </citation>
    <scope>NUCLEOTIDE SEQUENCE</scope>
</reference>
<organism evidence="1">
    <name type="scientific">Anguilla anguilla</name>
    <name type="common">European freshwater eel</name>
    <name type="synonym">Muraena anguilla</name>
    <dbReference type="NCBI Taxonomy" id="7936"/>
    <lineage>
        <taxon>Eukaryota</taxon>
        <taxon>Metazoa</taxon>
        <taxon>Chordata</taxon>
        <taxon>Craniata</taxon>
        <taxon>Vertebrata</taxon>
        <taxon>Euteleostomi</taxon>
        <taxon>Actinopterygii</taxon>
        <taxon>Neopterygii</taxon>
        <taxon>Teleostei</taxon>
        <taxon>Anguilliformes</taxon>
        <taxon>Anguillidae</taxon>
        <taxon>Anguilla</taxon>
    </lineage>
</organism>
<reference evidence="1" key="2">
    <citation type="journal article" date="2015" name="Fish Shellfish Immunol.">
        <title>Early steps in the European eel (Anguilla anguilla)-Vibrio vulnificus interaction in the gills: Role of the RtxA13 toxin.</title>
        <authorList>
            <person name="Callol A."/>
            <person name="Pajuelo D."/>
            <person name="Ebbesson L."/>
            <person name="Teles M."/>
            <person name="MacKenzie S."/>
            <person name="Amaro C."/>
        </authorList>
    </citation>
    <scope>NUCLEOTIDE SEQUENCE</scope>
</reference>
<dbReference type="EMBL" id="GBXM01060433">
    <property type="protein sequence ID" value="JAH48144.1"/>
    <property type="molecule type" value="Transcribed_RNA"/>
</dbReference>
<sequence>MVAPVALQIYTALEFGFFCYKELICKNWMPIPTNMTSSGQPLCQWMIICCA</sequence>